<evidence type="ECO:0000313" key="10">
    <source>
        <dbReference type="Proteomes" id="UP001224682"/>
    </source>
</evidence>
<comment type="subcellular location">
    <subcellularLocation>
        <location evidence="7">Cytoplasm</location>
        <location evidence="7">Nucleoid</location>
    </subcellularLocation>
</comment>
<accession>A0ABU0BDE0</accession>
<feature type="domain" description="SpoVT-AbrB" evidence="8">
    <location>
        <begin position="83"/>
        <end position="126"/>
    </location>
</feature>
<dbReference type="InterPro" id="IPR038619">
    <property type="entry name" value="MraZ_sf"/>
</dbReference>
<evidence type="ECO:0000259" key="8">
    <source>
        <dbReference type="PROSITE" id="PS51740"/>
    </source>
</evidence>
<dbReference type="Gene3D" id="3.40.1550.20">
    <property type="entry name" value="Transcriptional regulator MraZ domain"/>
    <property type="match status" value="1"/>
</dbReference>
<evidence type="ECO:0000313" key="9">
    <source>
        <dbReference type="EMBL" id="MDQ0303853.1"/>
    </source>
</evidence>
<evidence type="ECO:0000256" key="4">
    <source>
        <dbReference type="ARBA" id="ARBA00023015"/>
    </source>
</evidence>
<protein>
    <recommendedName>
        <fullName evidence="1 7">Transcriptional regulator MraZ</fullName>
    </recommendedName>
</protein>
<evidence type="ECO:0000256" key="1">
    <source>
        <dbReference type="ARBA" id="ARBA00013860"/>
    </source>
</evidence>
<comment type="subunit">
    <text evidence="7">Forms oligomers.</text>
</comment>
<dbReference type="InterPro" id="IPR020603">
    <property type="entry name" value="MraZ_dom"/>
</dbReference>
<evidence type="ECO:0000256" key="6">
    <source>
        <dbReference type="ARBA" id="ARBA00023163"/>
    </source>
</evidence>
<organism evidence="9 10">
    <name type="scientific">Ancylobacter polymorphus</name>
    <dbReference type="NCBI Taxonomy" id="223390"/>
    <lineage>
        <taxon>Bacteria</taxon>
        <taxon>Pseudomonadati</taxon>
        <taxon>Pseudomonadota</taxon>
        <taxon>Alphaproteobacteria</taxon>
        <taxon>Hyphomicrobiales</taxon>
        <taxon>Xanthobacteraceae</taxon>
        <taxon>Ancylobacter</taxon>
    </lineage>
</organism>
<keyword evidence="6 7" id="KW-0804">Transcription</keyword>
<name>A0ABU0BDE0_9HYPH</name>
<dbReference type="InterPro" id="IPR007159">
    <property type="entry name" value="SpoVT-AbrB_dom"/>
</dbReference>
<dbReference type="RefSeq" id="WP_307020591.1">
    <property type="nucleotide sequence ID" value="NZ_JAUSUI010000006.1"/>
</dbReference>
<keyword evidence="5 7" id="KW-0238">DNA-binding</keyword>
<gene>
    <name evidence="7" type="primary">mraZ</name>
    <name evidence="9" type="ORF">J2S75_002889</name>
</gene>
<evidence type="ECO:0000256" key="2">
    <source>
        <dbReference type="ARBA" id="ARBA00022490"/>
    </source>
</evidence>
<dbReference type="InterPro" id="IPR035642">
    <property type="entry name" value="MraZ_N"/>
</dbReference>
<dbReference type="PROSITE" id="PS51740">
    <property type="entry name" value="SPOVT_ABRB"/>
    <property type="match status" value="2"/>
</dbReference>
<feature type="domain" description="SpoVT-AbrB" evidence="8">
    <location>
        <begin position="7"/>
        <end position="52"/>
    </location>
</feature>
<dbReference type="PANTHER" id="PTHR34701">
    <property type="entry name" value="TRANSCRIPTIONAL REGULATOR MRAZ"/>
    <property type="match status" value="1"/>
</dbReference>
<evidence type="ECO:0000256" key="3">
    <source>
        <dbReference type="ARBA" id="ARBA00022737"/>
    </source>
</evidence>
<comment type="caution">
    <text evidence="9">The sequence shown here is derived from an EMBL/GenBank/DDBJ whole genome shotgun (WGS) entry which is preliminary data.</text>
</comment>
<evidence type="ECO:0000256" key="7">
    <source>
        <dbReference type="HAMAP-Rule" id="MF_01008"/>
    </source>
</evidence>
<comment type="similarity">
    <text evidence="7">Belongs to the MraZ family.</text>
</comment>
<dbReference type="Pfam" id="PF02381">
    <property type="entry name" value="MraZ"/>
    <property type="match status" value="1"/>
</dbReference>
<dbReference type="EMBL" id="JAUSUI010000006">
    <property type="protein sequence ID" value="MDQ0303853.1"/>
    <property type="molecule type" value="Genomic_DNA"/>
</dbReference>
<reference evidence="9 10" key="1">
    <citation type="submission" date="2023-07" db="EMBL/GenBank/DDBJ databases">
        <title>Genomic Encyclopedia of Type Strains, Phase IV (KMG-IV): sequencing the most valuable type-strain genomes for metagenomic binning, comparative biology and taxonomic classification.</title>
        <authorList>
            <person name="Goeker M."/>
        </authorList>
    </citation>
    <scope>NUCLEOTIDE SEQUENCE [LARGE SCALE GENOMIC DNA]</scope>
    <source>
        <strain evidence="9 10">DSM 2457</strain>
    </source>
</reference>
<dbReference type="PANTHER" id="PTHR34701:SF1">
    <property type="entry name" value="TRANSCRIPTIONAL REGULATOR MRAZ"/>
    <property type="match status" value="1"/>
</dbReference>
<keyword evidence="4 7" id="KW-0805">Transcription regulation</keyword>
<dbReference type="SUPFAM" id="SSF89447">
    <property type="entry name" value="AbrB/MazE/MraZ-like"/>
    <property type="match status" value="1"/>
</dbReference>
<evidence type="ECO:0000256" key="5">
    <source>
        <dbReference type="ARBA" id="ARBA00023125"/>
    </source>
</evidence>
<keyword evidence="10" id="KW-1185">Reference proteome</keyword>
<dbReference type="InterPro" id="IPR003444">
    <property type="entry name" value="MraZ"/>
</dbReference>
<dbReference type="InterPro" id="IPR037914">
    <property type="entry name" value="SpoVT-AbrB_sf"/>
</dbReference>
<keyword evidence="2 7" id="KW-0963">Cytoplasm</keyword>
<dbReference type="Proteomes" id="UP001224682">
    <property type="component" value="Unassembled WGS sequence"/>
</dbReference>
<dbReference type="CDD" id="cd16321">
    <property type="entry name" value="MraZ_C"/>
    <property type="match status" value="1"/>
</dbReference>
<dbReference type="InterPro" id="IPR035644">
    <property type="entry name" value="MraZ_C"/>
</dbReference>
<proteinExistence type="inferred from homology"/>
<keyword evidence="3" id="KW-0677">Repeat</keyword>
<dbReference type="HAMAP" id="MF_01008">
    <property type="entry name" value="MraZ"/>
    <property type="match status" value="1"/>
</dbReference>
<dbReference type="CDD" id="cd16320">
    <property type="entry name" value="MraZ_N"/>
    <property type="match status" value="1"/>
</dbReference>
<sequence>MERFVSTYPMRLDSKGRMSIPAPYRALLARDGLEHLYCHPALDLPALQAGGARLMAGIDALIARYPPYSEAREELAGALYGAIEMVKLDPEGRVMLGEGLKAHAHIKDEAVLVGLGDHFRIWEPERFRAHLAEATARVRALKQEIGSQGATRDSRADGAR</sequence>